<accession>A0A340X7D7</accession>
<sequence length="291" mass="31531">MRVKQAGPERLSRFWMNPGVRTHYGRVGIASLRPKPSKRKTQATAIPRKPSRHAYLPPWKSSQEPGSALGAFRELRMKAHSLYVKLVINLGCSEPVTHSRPLALGIVSELGSLRRRPRAADGKCECWRLWDVSEWAGDREQEFNLQRRPRRLGGLCKRVPSSNYGLSRAWDATPRLLERNAEFGKAPAWPPGIPSWPPALGGGDGVCPGEPAAERTAGAALDEPETQSLEPSGSRAAERRCGWRPRGVPTPSRDCGPGAARQAARRGAGGTAGQQRPLQVPGASAAAAPTL</sequence>
<proteinExistence type="predicted"/>
<dbReference type="KEGG" id="lve:103068994"/>
<gene>
    <name evidence="3" type="primary">LOC103068994</name>
</gene>
<dbReference type="GeneID" id="103068994"/>
<evidence type="ECO:0000256" key="1">
    <source>
        <dbReference type="SAM" id="MobiDB-lite"/>
    </source>
</evidence>
<dbReference type="InParanoid" id="A0A340X7D7"/>
<feature type="region of interest" description="Disordered" evidence="1">
    <location>
        <begin position="34"/>
        <end position="61"/>
    </location>
</feature>
<name>A0A340X7D7_LIPVE</name>
<organism evidence="2 3">
    <name type="scientific">Lipotes vexillifer</name>
    <name type="common">Yangtze river dolphin</name>
    <dbReference type="NCBI Taxonomy" id="118797"/>
    <lineage>
        <taxon>Eukaryota</taxon>
        <taxon>Metazoa</taxon>
        <taxon>Chordata</taxon>
        <taxon>Craniata</taxon>
        <taxon>Vertebrata</taxon>
        <taxon>Euteleostomi</taxon>
        <taxon>Mammalia</taxon>
        <taxon>Eutheria</taxon>
        <taxon>Laurasiatheria</taxon>
        <taxon>Artiodactyla</taxon>
        <taxon>Whippomorpha</taxon>
        <taxon>Cetacea</taxon>
        <taxon>Odontoceti</taxon>
        <taxon>Lipotidae</taxon>
        <taxon>Lipotes</taxon>
    </lineage>
</organism>
<protein>
    <submittedName>
        <fullName evidence="3">Uncharacterized protein LOC103068994</fullName>
    </submittedName>
</protein>
<feature type="region of interest" description="Disordered" evidence="1">
    <location>
        <begin position="186"/>
        <end position="291"/>
    </location>
</feature>
<evidence type="ECO:0000313" key="2">
    <source>
        <dbReference type="Proteomes" id="UP000265300"/>
    </source>
</evidence>
<feature type="compositionally biased region" description="Low complexity" evidence="1">
    <location>
        <begin position="256"/>
        <end position="266"/>
    </location>
</feature>
<feature type="compositionally biased region" description="Pro residues" evidence="1">
    <location>
        <begin position="188"/>
        <end position="197"/>
    </location>
</feature>
<dbReference type="RefSeq" id="XP_007457483.1">
    <property type="nucleotide sequence ID" value="XM_007457421.1"/>
</dbReference>
<dbReference type="Proteomes" id="UP000265300">
    <property type="component" value="Unplaced"/>
</dbReference>
<reference evidence="3" key="1">
    <citation type="submission" date="2025-08" db="UniProtKB">
        <authorList>
            <consortium name="RefSeq"/>
        </authorList>
    </citation>
    <scope>IDENTIFICATION</scope>
</reference>
<dbReference type="AlphaFoldDB" id="A0A340X7D7"/>
<keyword evidence="2" id="KW-1185">Reference proteome</keyword>
<evidence type="ECO:0000313" key="3">
    <source>
        <dbReference type="RefSeq" id="XP_007457483.1"/>
    </source>
</evidence>